<dbReference type="SUPFAM" id="SSF47681">
    <property type="entry name" value="C-terminal domain of B transposition protein"/>
    <property type="match status" value="1"/>
</dbReference>
<evidence type="ECO:0000313" key="2">
    <source>
        <dbReference type="EMBL" id="BBO75198.1"/>
    </source>
</evidence>
<dbReference type="Pfam" id="PF01381">
    <property type="entry name" value="HTH_3"/>
    <property type="match status" value="1"/>
</dbReference>
<dbReference type="AlphaFoldDB" id="A0A5K7Z2L6"/>
<dbReference type="Pfam" id="PF13401">
    <property type="entry name" value="AAA_22"/>
    <property type="match status" value="1"/>
</dbReference>
<dbReference type="InterPro" id="IPR009084">
    <property type="entry name" value="B_transpositn_C"/>
</dbReference>
<dbReference type="Pfam" id="PF09077">
    <property type="entry name" value="Phage-MuB_C"/>
    <property type="match status" value="1"/>
</dbReference>
<dbReference type="Gene3D" id="1.10.260.40">
    <property type="entry name" value="lambda repressor-like DNA-binding domains"/>
    <property type="match status" value="1"/>
</dbReference>
<dbReference type="PANTHER" id="PTHR35894:SF5">
    <property type="entry name" value="MU-LIKE PROPHAGE FLUMU DNA TRANSPOSITION PROTEIN B"/>
    <property type="match status" value="1"/>
</dbReference>
<dbReference type="InterPro" id="IPR049945">
    <property type="entry name" value="AAA_22"/>
</dbReference>
<dbReference type="EMBL" id="AP021875">
    <property type="protein sequence ID" value="BBO75198.1"/>
    <property type="molecule type" value="Genomic_DNA"/>
</dbReference>
<dbReference type="InterPro" id="IPR001387">
    <property type="entry name" value="Cro/C1-type_HTH"/>
</dbReference>
<dbReference type="Gene3D" id="3.40.50.300">
    <property type="entry name" value="P-loop containing nucleotide triphosphate hydrolases"/>
    <property type="match status" value="1"/>
</dbReference>
<dbReference type="PANTHER" id="PTHR35894">
    <property type="entry name" value="GENERAL SECRETION PATHWAY PROTEIN A-RELATED"/>
    <property type="match status" value="1"/>
</dbReference>
<dbReference type="OrthoDB" id="9797061at2"/>
<dbReference type="CDD" id="cd00093">
    <property type="entry name" value="HTH_XRE"/>
    <property type="match status" value="1"/>
</dbReference>
<accession>A0A5K7Z2L6</accession>
<sequence length="311" mass="33051">MAESMSIKNRVKSLLEEQGISQSQAANLIGISAAALSGYLKGTYTGDVKAVEIKIEKWLTAEQRRSEKFRSISAVPSYIALSTSKKIEQTCEYAQYAVDIGVVYGAAGTGKTYTIRHYADSNPNVWLATMTAAHAGVSACLEEIALALDMRGAPGRSARLLRDIYSRVRDTAGLLVVDEAQHLFPAALEVIRSIHDAGGIGVVLVGNESVYARLTGGARTATFAQLFSRIGKRLRIVRPLKADVLGVAKAFGVEGSKAQQAAWEIGRKPGGLRGVVKTLRIAGVLAAGAGKDIDETFIKAAWLDLSGEATG</sequence>
<evidence type="ECO:0000259" key="1">
    <source>
        <dbReference type="PROSITE" id="PS50943"/>
    </source>
</evidence>
<organism evidence="2 3">
    <name type="scientific">Desulfosarcina widdelii</name>
    <dbReference type="NCBI Taxonomy" id="947919"/>
    <lineage>
        <taxon>Bacteria</taxon>
        <taxon>Pseudomonadati</taxon>
        <taxon>Thermodesulfobacteriota</taxon>
        <taxon>Desulfobacteria</taxon>
        <taxon>Desulfobacterales</taxon>
        <taxon>Desulfosarcinaceae</taxon>
        <taxon>Desulfosarcina</taxon>
    </lineage>
</organism>
<dbReference type="PROSITE" id="PS50943">
    <property type="entry name" value="HTH_CROC1"/>
    <property type="match status" value="1"/>
</dbReference>
<dbReference type="GO" id="GO:0006313">
    <property type="term" value="P:DNA transposition"/>
    <property type="evidence" value="ECO:0007669"/>
    <property type="project" value="InterPro"/>
</dbReference>
<dbReference type="InterPro" id="IPR027417">
    <property type="entry name" value="P-loop_NTPase"/>
</dbReference>
<dbReference type="SUPFAM" id="SSF52540">
    <property type="entry name" value="P-loop containing nucleoside triphosphate hydrolases"/>
    <property type="match status" value="1"/>
</dbReference>
<gene>
    <name evidence="2" type="ORF">DSCW_26150</name>
</gene>
<proteinExistence type="predicted"/>
<dbReference type="RefSeq" id="WP_155304142.1">
    <property type="nucleotide sequence ID" value="NZ_AP021875.1"/>
</dbReference>
<evidence type="ECO:0000313" key="3">
    <source>
        <dbReference type="Proteomes" id="UP000427769"/>
    </source>
</evidence>
<dbReference type="SUPFAM" id="SSF47413">
    <property type="entry name" value="lambda repressor-like DNA-binding domains"/>
    <property type="match status" value="1"/>
</dbReference>
<dbReference type="GO" id="GO:0016887">
    <property type="term" value="F:ATP hydrolysis activity"/>
    <property type="evidence" value="ECO:0007669"/>
    <property type="project" value="InterPro"/>
</dbReference>
<keyword evidence="3" id="KW-1185">Reference proteome</keyword>
<name>A0A5K7Z2L6_9BACT</name>
<dbReference type="InterPro" id="IPR010982">
    <property type="entry name" value="Lambda_DNA-bd_dom_sf"/>
</dbReference>
<reference evidence="2 3" key="1">
    <citation type="submission" date="2019-11" db="EMBL/GenBank/DDBJ databases">
        <title>Comparative genomics of hydrocarbon-degrading Desulfosarcina strains.</title>
        <authorList>
            <person name="Watanabe M."/>
            <person name="Kojima H."/>
            <person name="Fukui M."/>
        </authorList>
    </citation>
    <scope>NUCLEOTIDE SEQUENCE [LARGE SCALE GENOMIC DNA]</scope>
    <source>
        <strain evidence="2 3">PP31</strain>
    </source>
</reference>
<protein>
    <submittedName>
        <fullName evidence="2">Mu-like prophage FluMu DNA transposition protein B</fullName>
    </submittedName>
</protein>
<dbReference type="SMART" id="SM00530">
    <property type="entry name" value="HTH_XRE"/>
    <property type="match status" value="1"/>
</dbReference>
<dbReference type="InterPro" id="IPR052026">
    <property type="entry name" value="ExeA_AAA_ATPase_DNA-bind"/>
</dbReference>
<dbReference type="InterPro" id="IPR036733">
    <property type="entry name" value="B_transposit_C_sf"/>
</dbReference>
<dbReference type="Gene3D" id="1.10.1180.10">
    <property type="entry name" value="B transposition protein, C-terminal domain"/>
    <property type="match status" value="1"/>
</dbReference>
<dbReference type="GO" id="GO:0003677">
    <property type="term" value="F:DNA binding"/>
    <property type="evidence" value="ECO:0007669"/>
    <property type="project" value="InterPro"/>
</dbReference>
<dbReference type="Proteomes" id="UP000427769">
    <property type="component" value="Chromosome"/>
</dbReference>
<dbReference type="KEGG" id="dwd:DSCW_26150"/>
<feature type="domain" description="HTH cro/C1-type" evidence="1">
    <location>
        <begin position="11"/>
        <end position="44"/>
    </location>
</feature>